<name>A0A540MUL8_MALBA</name>
<keyword evidence="2" id="KW-1185">Reference proteome</keyword>
<comment type="caution">
    <text evidence="1">The sequence shown here is derived from an EMBL/GenBank/DDBJ whole genome shotgun (WGS) entry which is preliminary data.</text>
</comment>
<protein>
    <submittedName>
        <fullName evidence="1">Uncharacterized protein</fullName>
    </submittedName>
</protein>
<gene>
    <name evidence="1" type="ORF">C1H46_011904</name>
</gene>
<proteinExistence type="predicted"/>
<dbReference type="Proteomes" id="UP000315295">
    <property type="component" value="Unassembled WGS sequence"/>
</dbReference>
<dbReference type="EMBL" id="VIEB01000175">
    <property type="protein sequence ID" value="TQE02496.1"/>
    <property type="molecule type" value="Genomic_DNA"/>
</dbReference>
<accession>A0A540MUL8</accession>
<organism evidence="1 2">
    <name type="scientific">Malus baccata</name>
    <name type="common">Siberian crab apple</name>
    <name type="synonym">Pyrus baccata</name>
    <dbReference type="NCBI Taxonomy" id="106549"/>
    <lineage>
        <taxon>Eukaryota</taxon>
        <taxon>Viridiplantae</taxon>
        <taxon>Streptophyta</taxon>
        <taxon>Embryophyta</taxon>
        <taxon>Tracheophyta</taxon>
        <taxon>Spermatophyta</taxon>
        <taxon>Magnoliopsida</taxon>
        <taxon>eudicotyledons</taxon>
        <taxon>Gunneridae</taxon>
        <taxon>Pentapetalae</taxon>
        <taxon>rosids</taxon>
        <taxon>fabids</taxon>
        <taxon>Rosales</taxon>
        <taxon>Rosaceae</taxon>
        <taxon>Amygdaloideae</taxon>
        <taxon>Maleae</taxon>
        <taxon>Malus</taxon>
    </lineage>
</organism>
<evidence type="ECO:0000313" key="2">
    <source>
        <dbReference type="Proteomes" id="UP000315295"/>
    </source>
</evidence>
<reference evidence="1 2" key="1">
    <citation type="journal article" date="2019" name="G3 (Bethesda)">
        <title>Sequencing of a Wild Apple (Malus baccata) Genome Unravels the Differences Between Cultivated and Wild Apple Species Regarding Disease Resistance and Cold Tolerance.</title>
        <authorList>
            <person name="Chen X."/>
        </authorList>
    </citation>
    <scope>NUCLEOTIDE SEQUENCE [LARGE SCALE GENOMIC DNA]</scope>
    <source>
        <strain evidence="2">cv. Shandingzi</strain>
        <tissue evidence="1">Leaves</tissue>
    </source>
</reference>
<dbReference type="AlphaFoldDB" id="A0A540MUL8"/>
<evidence type="ECO:0000313" key="1">
    <source>
        <dbReference type="EMBL" id="TQE02496.1"/>
    </source>
</evidence>
<sequence>MNKDKRKKQYVLSIDQHKKKIKNKKNDYVEEENEAVTADSSSLSHSLGRFCIFVCIASQKYKMEPKRSPGFWIPSTQVIIMWTKSPDQHQGRAGKWEPGKAISIWKEEVESSGTHLMEGHQHL</sequence>